<evidence type="ECO:0000313" key="2">
    <source>
        <dbReference type="Proteomes" id="UP000281553"/>
    </source>
</evidence>
<organism evidence="1 2">
    <name type="scientific">Dibothriocephalus latus</name>
    <name type="common">Fish tapeworm</name>
    <name type="synonym">Diphyllobothrium latum</name>
    <dbReference type="NCBI Taxonomy" id="60516"/>
    <lineage>
        <taxon>Eukaryota</taxon>
        <taxon>Metazoa</taxon>
        <taxon>Spiralia</taxon>
        <taxon>Lophotrochozoa</taxon>
        <taxon>Platyhelminthes</taxon>
        <taxon>Cestoda</taxon>
        <taxon>Eucestoda</taxon>
        <taxon>Diphyllobothriidea</taxon>
        <taxon>Diphyllobothriidae</taxon>
        <taxon>Dibothriocephalus</taxon>
    </lineage>
</organism>
<evidence type="ECO:0000313" key="1">
    <source>
        <dbReference type="EMBL" id="VDN12491.1"/>
    </source>
</evidence>
<dbReference type="Proteomes" id="UP000281553">
    <property type="component" value="Unassembled WGS sequence"/>
</dbReference>
<name>A0A3P7M2E0_DIBLA</name>
<protein>
    <submittedName>
        <fullName evidence="1">Uncharacterized protein</fullName>
    </submittedName>
</protein>
<dbReference type="OrthoDB" id="10659394at2759"/>
<proteinExistence type="predicted"/>
<sequence length="162" mass="18190">MNHRAYVLSWFPGLQILDGVEPTQQERQVNFDLLVPIAKPYDDRCGPSYAPQRDLHHHAWEHQEVQVNGHNHQAYDPTHQPWLLEPQKPSVKADAYTGFSSLLSQEYGKFASGPDGNSVCPDRQQAFREQSKIPIHASSNSPPQYHRVFGSSSLATSAGSLM</sequence>
<dbReference type="EMBL" id="UYRU01054034">
    <property type="protein sequence ID" value="VDN12491.1"/>
    <property type="molecule type" value="Genomic_DNA"/>
</dbReference>
<gene>
    <name evidence="1" type="ORF">DILT_LOCUS8322</name>
</gene>
<reference evidence="1 2" key="1">
    <citation type="submission" date="2018-11" db="EMBL/GenBank/DDBJ databases">
        <authorList>
            <consortium name="Pathogen Informatics"/>
        </authorList>
    </citation>
    <scope>NUCLEOTIDE SEQUENCE [LARGE SCALE GENOMIC DNA]</scope>
</reference>
<accession>A0A3P7M2E0</accession>
<dbReference type="AlphaFoldDB" id="A0A3P7M2E0"/>
<keyword evidence="2" id="KW-1185">Reference proteome</keyword>